<keyword evidence="2" id="KW-0997">Cell inner membrane</keyword>
<keyword evidence="4" id="KW-0472">Membrane</keyword>
<sequence>MKKRKIELAVISDVHLGTYGCHADELITYLNSIQPKKLILNGDIIDIWQFSKRYFPPSHLKVLRKIIGMASKGTEVYYITGNHDEMLRKFSDTSMGNFKIMNKLVLNLDGKKAWVFHGDVFDVSIQNAKWLAKLGGYGYDILILINSFLNWCLAKMGREKYSLSKKIKNSVKGAVKYINNFEKTAAELAIENNYDYVVCGHIHQPKKEVYENKYGSCTYLNSGDWVENLTALEYSFKRWKIYHYNHDRLSPFFVDEDLKEMDMNDLIASITDKEVKIEDVTEEHFGESEENVDQDYLDDKGLSQD</sequence>
<dbReference type="PANTHER" id="PTHR34990:SF2">
    <property type="entry name" value="BLL8164 PROTEIN"/>
    <property type="match status" value="1"/>
</dbReference>
<keyword evidence="1" id="KW-1003">Cell membrane</keyword>
<keyword evidence="3" id="KW-0479">Metal-binding</keyword>
<reference evidence="8 9" key="1">
    <citation type="submission" date="2021-03" db="EMBL/GenBank/DDBJ databases">
        <title>Muricauda sp. CAU 1631 isolated from Incheon.</title>
        <authorList>
            <person name="Kim W."/>
        </authorList>
    </citation>
    <scope>NUCLEOTIDE SEQUENCE [LARGE SCALE GENOMIC DNA]</scope>
    <source>
        <strain evidence="8 9">CAU 1631</strain>
    </source>
</reference>
<keyword evidence="5" id="KW-0464">Manganese</keyword>
<evidence type="ECO:0000256" key="1">
    <source>
        <dbReference type="ARBA" id="ARBA00022475"/>
    </source>
</evidence>
<evidence type="ECO:0000259" key="7">
    <source>
        <dbReference type="Pfam" id="PF00149"/>
    </source>
</evidence>
<evidence type="ECO:0000256" key="4">
    <source>
        <dbReference type="ARBA" id="ARBA00023136"/>
    </source>
</evidence>
<dbReference type="InterPro" id="IPR029052">
    <property type="entry name" value="Metallo-depent_PP-like"/>
</dbReference>
<feature type="domain" description="Calcineurin-like phosphoesterase" evidence="7">
    <location>
        <begin position="8"/>
        <end position="205"/>
    </location>
</feature>
<feature type="region of interest" description="Disordered" evidence="6">
    <location>
        <begin position="282"/>
        <end position="305"/>
    </location>
</feature>
<name>A0ABS3EUD3_9FLAO</name>
<organism evidence="8 9">
    <name type="scientific">[Muricauda] lutisoli</name>
    <dbReference type="NCBI Taxonomy" id="2816035"/>
    <lineage>
        <taxon>Bacteria</taxon>
        <taxon>Pseudomonadati</taxon>
        <taxon>Bacteroidota</taxon>
        <taxon>Flavobacteriia</taxon>
        <taxon>Flavobacteriales</taxon>
        <taxon>Flavobacteriaceae</taxon>
        <taxon>Allomuricauda</taxon>
    </lineage>
</organism>
<accession>A0ABS3EUD3</accession>
<dbReference type="InterPro" id="IPR043461">
    <property type="entry name" value="LpxH-like"/>
</dbReference>
<dbReference type="SUPFAM" id="SSF56300">
    <property type="entry name" value="Metallo-dependent phosphatases"/>
    <property type="match status" value="1"/>
</dbReference>
<dbReference type="Proteomes" id="UP000664163">
    <property type="component" value="Unassembled WGS sequence"/>
</dbReference>
<dbReference type="EMBL" id="JAFLND010000001">
    <property type="protein sequence ID" value="MBO0329818.1"/>
    <property type="molecule type" value="Genomic_DNA"/>
</dbReference>
<evidence type="ECO:0000256" key="5">
    <source>
        <dbReference type="ARBA" id="ARBA00023211"/>
    </source>
</evidence>
<dbReference type="PANTHER" id="PTHR34990">
    <property type="entry name" value="UDP-2,3-DIACYLGLUCOSAMINE HYDROLASE-RELATED"/>
    <property type="match status" value="1"/>
</dbReference>
<dbReference type="RefSeq" id="WP_207070272.1">
    <property type="nucleotide sequence ID" value="NZ_JAFLND010000001.1"/>
</dbReference>
<dbReference type="CDD" id="cd07398">
    <property type="entry name" value="MPP_YbbF-LpxH"/>
    <property type="match status" value="1"/>
</dbReference>
<dbReference type="Pfam" id="PF00149">
    <property type="entry name" value="Metallophos"/>
    <property type="match status" value="1"/>
</dbReference>
<evidence type="ECO:0000256" key="6">
    <source>
        <dbReference type="SAM" id="MobiDB-lite"/>
    </source>
</evidence>
<evidence type="ECO:0000313" key="8">
    <source>
        <dbReference type="EMBL" id="MBO0329818.1"/>
    </source>
</evidence>
<keyword evidence="9" id="KW-1185">Reference proteome</keyword>
<dbReference type="Gene3D" id="3.60.21.10">
    <property type="match status" value="1"/>
</dbReference>
<protein>
    <submittedName>
        <fullName evidence="8">UDP-2,3-diacylglucosamine diphosphatase</fullName>
    </submittedName>
</protein>
<dbReference type="InterPro" id="IPR004843">
    <property type="entry name" value="Calcineurin-like_PHP"/>
</dbReference>
<proteinExistence type="predicted"/>
<evidence type="ECO:0000256" key="2">
    <source>
        <dbReference type="ARBA" id="ARBA00022519"/>
    </source>
</evidence>
<gene>
    <name evidence="8" type="ORF">J0X13_04620</name>
</gene>
<evidence type="ECO:0000256" key="3">
    <source>
        <dbReference type="ARBA" id="ARBA00022723"/>
    </source>
</evidence>
<evidence type="ECO:0000313" key="9">
    <source>
        <dbReference type="Proteomes" id="UP000664163"/>
    </source>
</evidence>
<comment type="caution">
    <text evidence="8">The sequence shown here is derived from an EMBL/GenBank/DDBJ whole genome shotgun (WGS) entry which is preliminary data.</text>
</comment>